<name>A0A9P1I8L0_9PELO</name>
<evidence type="ECO:0000256" key="6">
    <source>
        <dbReference type="ARBA" id="ARBA00022478"/>
    </source>
</evidence>
<evidence type="ECO:0000256" key="1">
    <source>
        <dbReference type="ARBA" id="ARBA00004123"/>
    </source>
</evidence>
<evidence type="ECO:0000256" key="5">
    <source>
        <dbReference type="ARBA" id="ARBA00016689"/>
    </source>
</evidence>
<dbReference type="InterPro" id="IPR055207">
    <property type="entry name" value="POLR3C_WHD"/>
</dbReference>
<evidence type="ECO:0000256" key="4">
    <source>
        <dbReference type="ARBA" id="ARBA00011206"/>
    </source>
</evidence>
<evidence type="ECO:0000256" key="2">
    <source>
        <dbReference type="ARBA" id="ARBA00006835"/>
    </source>
</evidence>
<dbReference type="Proteomes" id="UP001152747">
    <property type="component" value="Unassembled WGS sequence"/>
</dbReference>
<dbReference type="InterPro" id="IPR013197">
    <property type="entry name" value="RNA_pol_III_RPC82-rel_HTH"/>
</dbReference>
<evidence type="ECO:0000256" key="7">
    <source>
        <dbReference type="ARBA" id="ARBA00023163"/>
    </source>
</evidence>
<dbReference type="InterPro" id="IPR039748">
    <property type="entry name" value="RPC3"/>
</dbReference>
<dbReference type="EMBL" id="CANHGI010000001">
    <property type="protein sequence ID" value="CAI5440190.1"/>
    <property type="molecule type" value="Genomic_DNA"/>
</dbReference>
<comment type="function">
    <text evidence="9">DNA-dependent RNA polymerase catalyzes the transcription of DNA into RNA using the four ribonucleoside triphosphates as substrates. Specific core component of RNA polymerase III which synthesizes small RNAs, such as 5S rRNA and tRNAs.</text>
</comment>
<dbReference type="Gene3D" id="1.10.10.10">
    <property type="entry name" value="Winged helix-like DNA-binding domain superfamily/Winged helix DNA-binding domain"/>
    <property type="match status" value="4"/>
</dbReference>
<dbReference type="InterPro" id="IPR008806">
    <property type="entry name" value="RNA_pol_III_Rpc82_C"/>
</dbReference>
<dbReference type="Pfam" id="PF08221">
    <property type="entry name" value="HTH_9"/>
    <property type="match status" value="1"/>
</dbReference>
<dbReference type="GO" id="GO:0003697">
    <property type="term" value="F:single-stranded DNA binding"/>
    <property type="evidence" value="ECO:0007669"/>
    <property type="project" value="UniProtKB-UniRule"/>
</dbReference>
<evidence type="ECO:0000259" key="11">
    <source>
        <dbReference type="Pfam" id="PF08221"/>
    </source>
</evidence>
<feature type="domain" description="RNA polymerase III subunit RPC82-related helix-turn-helix" evidence="11">
    <location>
        <begin position="12"/>
        <end position="72"/>
    </location>
</feature>
<keyword evidence="7 9" id="KW-0804">Transcription</keyword>
<keyword evidence="14" id="KW-1185">Reference proteome</keyword>
<dbReference type="GO" id="GO:0006351">
    <property type="term" value="P:DNA-templated transcription"/>
    <property type="evidence" value="ECO:0007669"/>
    <property type="project" value="InterPro"/>
</dbReference>
<keyword evidence="6 9" id="KW-0240">DNA-directed RNA polymerase</keyword>
<evidence type="ECO:0000256" key="3">
    <source>
        <dbReference type="ARBA" id="ARBA00007206"/>
    </source>
</evidence>
<accession>A0A9P1I8L0</accession>
<dbReference type="OrthoDB" id="272392at2759"/>
<dbReference type="Pfam" id="PF22536">
    <property type="entry name" value="WHD_POLR3C"/>
    <property type="match status" value="1"/>
</dbReference>
<evidence type="ECO:0000256" key="8">
    <source>
        <dbReference type="ARBA" id="ARBA00023242"/>
    </source>
</evidence>
<dbReference type="PANTHER" id="PTHR12949">
    <property type="entry name" value="RNA POLYMERASE III DNA DIRECTED -RELATED"/>
    <property type="match status" value="1"/>
</dbReference>
<comment type="caution">
    <text evidence="13">The sequence shown here is derived from an EMBL/GenBank/DDBJ whole genome shotgun (WGS) entry which is preliminary data.</text>
</comment>
<comment type="similarity">
    <text evidence="2">Belongs to the RNA polymerase beta chain family.</text>
</comment>
<dbReference type="InterPro" id="IPR036390">
    <property type="entry name" value="WH_DNA-bd_sf"/>
</dbReference>
<dbReference type="Gene3D" id="6.10.140.1450">
    <property type="match status" value="1"/>
</dbReference>
<evidence type="ECO:0000313" key="13">
    <source>
        <dbReference type="EMBL" id="CAI5440190.1"/>
    </source>
</evidence>
<dbReference type="InterPro" id="IPR036388">
    <property type="entry name" value="WH-like_DNA-bd_sf"/>
</dbReference>
<reference evidence="13" key="1">
    <citation type="submission" date="2022-11" db="EMBL/GenBank/DDBJ databases">
        <authorList>
            <person name="Kikuchi T."/>
        </authorList>
    </citation>
    <scope>NUCLEOTIDE SEQUENCE</scope>
    <source>
        <strain evidence="13">PS1010</strain>
    </source>
</reference>
<dbReference type="Pfam" id="PF05645">
    <property type="entry name" value="RNA_pol_Rpc82"/>
    <property type="match status" value="1"/>
</dbReference>
<comment type="similarity">
    <text evidence="3 9">Belongs to the eukaryotic RPC3/POLR3C RNA polymerase subunit family.</text>
</comment>
<dbReference type="PANTHER" id="PTHR12949:SF0">
    <property type="entry name" value="DNA-DIRECTED RNA POLYMERASE III SUBUNIT RPC3"/>
    <property type="match status" value="1"/>
</dbReference>
<evidence type="ECO:0000256" key="9">
    <source>
        <dbReference type="RuleBase" id="RU367076"/>
    </source>
</evidence>
<evidence type="ECO:0000259" key="12">
    <source>
        <dbReference type="Pfam" id="PF22536"/>
    </source>
</evidence>
<keyword evidence="8 9" id="KW-0539">Nucleus</keyword>
<evidence type="ECO:0000313" key="14">
    <source>
        <dbReference type="Proteomes" id="UP001152747"/>
    </source>
</evidence>
<dbReference type="AlphaFoldDB" id="A0A9P1I8L0"/>
<feature type="domain" description="DNA-directed RNA polymerase III subunit RPC3 winged-helix" evidence="12">
    <location>
        <begin position="344"/>
        <end position="419"/>
    </location>
</feature>
<dbReference type="GO" id="GO:0005666">
    <property type="term" value="C:RNA polymerase III complex"/>
    <property type="evidence" value="ECO:0007669"/>
    <property type="project" value="UniProtKB-UniRule"/>
</dbReference>
<comment type="subcellular location">
    <subcellularLocation>
        <location evidence="1 9">Nucleus</location>
    </subcellularLocation>
</comment>
<evidence type="ECO:0000259" key="10">
    <source>
        <dbReference type="Pfam" id="PF05645"/>
    </source>
</evidence>
<proteinExistence type="inferred from homology"/>
<dbReference type="SUPFAM" id="SSF46785">
    <property type="entry name" value="Winged helix' DNA-binding domain"/>
    <property type="match status" value="1"/>
</dbReference>
<gene>
    <name evidence="13" type="ORF">CAMP_LOCUS2827</name>
</gene>
<sequence length="529" mass="60153">MGTLGGGKYETQMCIAIIEDLYGKIVGKVAETLLKESCQLKTLEFKLKGQVTPILIRKSLTTLINFGFVKFFMDSNRKSLYIVEPNAIRHVLSAPRACLIAKTLYGPDAEAICEELFSQGKLTCSNAIRRVQARDEQASLMNLKKSFTDLANSQFIIRNPKVEGELHGIPQFETVFDAFVMPNEIMDMSERKETEEGGSRKRKIGEKVDGDVGEYWRLNWNRFDAYLRDEIIVEFLIGGTNASTSEDKTHQIVSQTCHLIFKLNELRCSSLKPANVENFTASTYDIVKMAKENSIQLSKADIDLSCHILCDESDGIVRRIGDTSGGLYQIDVKRAIRLICRAHLESLIREQLDQKAIRIMHLLEVRHYLDEEQVEKQSMMSAKEAREMLYALVEEGYVFTKAVGRSGDFQPARTIYLYYLDLKKTVQGLVEYTCKLIRNLILRNSFERKENKHLLDKDATVGPIVEGIKGNEELDEESKLAQIAEVEEMYLPGPDRLQLDKFRKAQACLLASQDRSAKVLLAFKLFLNQ</sequence>
<feature type="domain" description="RNA polymerase III Rpc82 C -terminal" evidence="10">
    <location>
        <begin position="183"/>
        <end position="337"/>
    </location>
</feature>
<protein>
    <recommendedName>
        <fullName evidence="5 9">DNA-directed RNA polymerase III subunit RPC3</fullName>
        <shortName evidence="9">RNA polymerase III subunit C3</shortName>
    </recommendedName>
</protein>
<comment type="subunit">
    <text evidence="4 9">Component of the RNA polymerase III (Pol III) complex consisting of 17 subunits.</text>
</comment>
<dbReference type="FunFam" id="1.10.10.10:FF:000420">
    <property type="entry name" value="RNA polymerase III subunit, putative"/>
    <property type="match status" value="1"/>
</dbReference>
<organism evidence="13 14">
    <name type="scientific">Caenorhabditis angaria</name>
    <dbReference type="NCBI Taxonomy" id="860376"/>
    <lineage>
        <taxon>Eukaryota</taxon>
        <taxon>Metazoa</taxon>
        <taxon>Ecdysozoa</taxon>
        <taxon>Nematoda</taxon>
        <taxon>Chromadorea</taxon>
        <taxon>Rhabditida</taxon>
        <taxon>Rhabditina</taxon>
        <taxon>Rhabditomorpha</taxon>
        <taxon>Rhabditoidea</taxon>
        <taxon>Rhabditidae</taxon>
        <taxon>Peloderinae</taxon>
        <taxon>Caenorhabditis</taxon>
    </lineage>
</organism>